<dbReference type="AlphaFoldDB" id="A0A2H0RP11"/>
<feature type="transmembrane region" description="Helical" evidence="1">
    <location>
        <begin position="54"/>
        <end position="74"/>
    </location>
</feature>
<name>A0A2H0RP11_9BACT</name>
<dbReference type="Proteomes" id="UP000230084">
    <property type="component" value="Unassembled WGS sequence"/>
</dbReference>
<keyword evidence="1" id="KW-0812">Transmembrane</keyword>
<dbReference type="InterPro" id="IPR043728">
    <property type="entry name" value="DUF5671"/>
</dbReference>
<feature type="transmembrane region" description="Helical" evidence="1">
    <location>
        <begin position="12"/>
        <end position="34"/>
    </location>
</feature>
<evidence type="ECO:0000313" key="4">
    <source>
        <dbReference type="Proteomes" id="UP000230084"/>
    </source>
</evidence>
<feature type="transmembrane region" description="Helical" evidence="1">
    <location>
        <begin position="94"/>
        <end position="115"/>
    </location>
</feature>
<feature type="transmembrane region" description="Helical" evidence="1">
    <location>
        <begin position="127"/>
        <end position="147"/>
    </location>
</feature>
<organism evidence="3 4">
    <name type="scientific">Candidatus Uhrbacteria bacterium CG10_big_fil_rev_8_21_14_0_10_50_16</name>
    <dbReference type="NCBI Taxonomy" id="1975039"/>
    <lineage>
        <taxon>Bacteria</taxon>
        <taxon>Candidatus Uhriibacteriota</taxon>
    </lineage>
</organism>
<feature type="transmembrane region" description="Helical" evidence="1">
    <location>
        <begin position="162"/>
        <end position="182"/>
    </location>
</feature>
<comment type="caution">
    <text evidence="3">The sequence shown here is derived from an EMBL/GenBank/DDBJ whole genome shotgun (WGS) entry which is preliminary data.</text>
</comment>
<keyword evidence="1" id="KW-0472">Membrane</keyword>
<accession>A0A2H0RP11</accession>
<protein>
    <recommendedName>
        <fullName evidence="2">DUF5671 domain-containing protein</fullName>
    </recommendedName>
</protein>
<feature type="domain" description="DUF5671" evidence="2">
    <location>
        <begin position="11"/>
        <end position="144"/>
    </location>
</feature>
<evidence type="ECO:0000259" key="2">
    <source>
        <dbReference type="Pfam" id="PF18920"/>
    </source>
</evidence>
<dbReference type="Pfam" id="PF18920">
    <property type="entry name" value="DUF5671"/>
    <property type="match status" value="1"/>
</dbReference>
<proteinExistence type="predicted"/>
<gene>
    <name evidence="3" type="ORF">COV06_01945</name>
</gene>
<sequence>MNQTTNSTARDVFLYLLVTVTLYTISVSAISTLFQYVNHFFPDPVNSFNNVSDVLRVSLSVLIIFTPVYVWVAWFLNKDMLAHAGKYSLAIRRWLIHLTLFVSGITIMIDLATLIYNFLGGELSMRFALKTLSVLIVAAAVFAYYIWDIRREAKAMPVKMMWLARVTLVLLAASVIGGFFIMESPAQQRLEKLDNQRVTDLWTVQGAVENYWYEQTALPESLTGVNVYLTLPVDPQTGEGYEYNRLTDTTYELCATFTYAPTADMGYSRPIPYGSGLAERDFYAHKVGHDCFTRDVSRLK</sequence>
<keyword evidence="1" id="KW-1133">Transmembrane helix</keyword>
<evidence type="ECO:0000256" key="1">
    <source>
        <dbReference type="SAM" id="Phobius"/>
    </source>
</evidence>
<dbReference type="EMBL" id="PCYM01000002">
    <property type="protein sequence ID" value="PIR47734.1"/>
    <property type="molecule type" value="Genomic_DNA"/>
</dbReference>
<evidence type="ECO:0000313" key="3">
    <source>
        <dbReference type="EMBL" id="PIR47734.1"/>
    </source>
</evidence>
<reference evidence="3 4" key="1">
    <citation type="submission" date="2017-09" db="EMBL/GenBank/DDBJ databases">
        <title>Depth-based differentiation of microbial function through sediment-hosted aquifers and enrichment of novel symbionts in the deep terrestrial subsurface.</title>
        <authorList>
            <person name="Probst A.J."/>
            <person name="Ladd B."/>
            <person name="Jarett J.K."/>
            <person name="Geller-Mcgrath D.E."/>
            <person name="Sieber C.M."/>
            <person name="Emerson J.B."/>
            <person name="Anantharaman K."/>
            <person name="Thomas B.C."/>
            <person name="Malmstrom R."/>
            <person name="Stieglmeier M."/>
            <person name="Klingl A."/>
            <person name="Woyke T."/>
            <person name="Ryan C.M."/>
            <person name="Banfield J.F."/>
        </authorList>
    </citation>
    <scope>NUCLEOTIDE SEQUENCE [LARGE SCALE GENOMIC DNA]</scope>
    <source>
        <strain evidence="3">CG10_big_fil_rev_8_21_14_0_10_50_16</strain>
    </source>
</reference>